<evidence type="ECO:0000313" key="2">
    <source>
        <dbReference type="EMBL" id="DAF44611.1"/>
    </source>
</evidence>
<dbReference type="EMBL" id="BK032511">
    <property type="protein sequence ID" value="DAF44611.1"/>
    <property type="molecule type" value="Genomic_DNA"/>
</dbReference>
<name>A0A8S5S1D2_9CAUD</name>
<keyword evidence="1" id="KW-0472">Membrane</keyword>
<proteinExistence type="predicted"/>
<reference evidence="2" key="1">
    <citation type="journal article" date="2021" name="Proc. Natl. Acad. Sci. U.S.A.">
        <title>A Catalog of Tens of Thousands of Viruses from Human Metagenomes Reveals Hidden Associations with Chronic Diseases.</title>
        <authorList>
            <person name="Tisza M.J."/>
            <person name="Buck C.B."/>
        </authorList>
    </citation>
    <scope>NUCLEOTIDE SEQUENCE</scope>
    <source>
        <strain evidence="2">Ct8Lf7</strain>
    </source>
</reference>
<organism evidence="2">
    <name type="scientific">Podoviridae sp. ct8Lf7</name>
    <dbReference type="NCBI Taxonomy" id="2827723"/>
    <lineage>
        <taxon>Viruses</taxon>
        <taxon>Duplodnaviria</taxon>
        <taxon>Heunggongvirae</taxon>
        <taxon>Uroviricota</taxon>
        <taxon>Caudoviricetes</taxon>
    </lineage>
</organism>
<accession>A0A8S5S1D2</accession>
<evidence type="ECO:0000256" key="1">
    <source>
        <dbReference type="SAM" id="Phobius"/>
    </source>
</evidence>
<protein>
    <submittedName>
        <fullName evidence="2">Uncharacterized protein</fullName>
    </submittedName>
</protein>
<sequence>MSISGIFFFLLPSKLIVLSLYLIASFLSSNSSFLSFCFCLQLRCSL</sequence>
<keyword evidence="1" id="KW-0812">Transmembrane</keyword>
<feature type="transmembrane region" description="Helical" evidence="1">
    <location>
        <begin position="6"/>
        <end position="27"/>
    </location>
</feature>
<keyword evidence="1" id="KW-1133">Transmembrane helix</keyword>